<sequence length="247" mass="27332">MWSGMYLKLLPAQVFSSDATSIFKKSYEMLYNPIFTHLARSTPAMSTPVLTNDLGHVTPVVNLLKVLHGVMEGTLSLEDADILDSLGSAESSAVDGVVVNLVKKMYLSRFVETHYQLAVDNPQAVKSLPTMTVVCQNCKHVVNLPPPDSRWYCVARGLRIGYIKGWCATFLSIMRLPIDIPPSSYRENVKKLILFVAENKYTAHSSKLAARKAFIFAVANREAAVTITEDVAMAYDPVPVNDGFLYP</sequence>
<organism evidence="1 2">
    <name type="scientific">Paramarasmius palmivorus</name>
    <dbReference type="NCBI Taxonomy" id="297713"/>
    <lineage>
        <taxon>Eukaryota</taxon>
        <taxon>Fungi</taxon>
        <taxon>Dikarya</taxon>
        <taxon>Basidiomycota</taxon>
        <taxon>Agaricomycotina</taxon>
        <taxon>Agaricomycetes</taxon>
        <taxon>Agaricomycetidae</taxon>
        <taxon>Agaricales</taxon>
        <taxon>Marasmiineae</taxon>
        <taxon>Marasmiaceae</taxon>
        <taxon>Paramarasmius</taxon>
    </lineage>
</organism>
<gene>
    <name evidence="1" type="ORF">VNI00_017047</name>
</gene>
<dbReference type="AlphaFoldDB" id="A0AAW0B8Q8"/>
<dbReference type="EMBL" id="JAYKXP010000153">
    <property type="protein sequence ID" value="KAK7022065.1"/>
    <property type="molecule type" value="Genomic_DNA"/>
</dbReference>
<evidence type="ECO:0000313" key="2">
    <source>
        <dbReference type="Proteomes" id="UP001383192"/>
    </source>
</evidence>
<comment type="caution">
    <text evidence="1">The sequence shown here is derived from an EMBL/GenBank/DDBJ whole genome shotgun (WGS) entry which is preliminary data.</text>
</comment>
<evidence type="ECO:0000313" key="1">
    <source>
        <dbReference type="EMBL" id="KAK7022065.1"/>
    </source>
</evidence>
<keyword evidence="2" id="KW-1185">Reference proteome</keyword>
<name>A0AAW0B8Q8_9AGAR</name>
<proteinExistence type="predicted"/>
<protein>
    <submittedName>
        <fullName evidence="1">Uncharacterized protein</fullName>
    </submittedName>
</protein>
<dbReference type="Proteomes" id="UP001383192">
    <property type="component" value="Unassembled WGS sequence"/>
</dbReference>
<accession>A0AAW0B8Q8</accession>
<reference evidence="1 2" key="1">
    <citation type="submission" date="2024-01" db="EMBL/GenBank/DDBJ databases">
        <title>A draft genome for a cacao thread blight-causing isolate of Paramarasmius palmivorus.</title>
        <authorList>
            <person name="Baruah I.K."/>
            <person name="Bukari Y."/>
            <person name="Amoako-Attah I."/>
            <person name="Meinhardt L.W."/>
            <person name="Bailey B.A."/>
            <person name="Cohen S.P."/>
        </authorList>
    </citation>
    <scope>NUCLEOTIDE SEQUENCE [LARGE SCALE GENOMIC DNA]</scope>
    <source>
        <strain evidence="1 2">GH-12</strain>
    </source>
</reference>